<feature type="non-terminal residue" evidence="1">
    <location>
        <position position="45"/>
    </location>
</feature>
<organism evidence="1 2">
    <name type="scientific">Staurois parvus</name>
    <dbReference type="NCBI Taxonomy" id="386267"/>
    <lineage>
        <taxon>Eukaryota</taxon>
        <taxon>Metazoa</taxon>
        <taxon>Chordata</taxon>
        <taxon>Craniata</taxon>
        <taxon>Vertebrata</taxon>
        <taxon>Euteleostomi</taxon>
        <taxon>Amphibia</taxon>
        <taxon>Batrachia</taxon>
        <taxon>Anura</taxon>
        <taxon>Neobatrachia</taxon>
        <taxon>Ranoidea</taxon>
        <taxon>Ranidae</taxon>
        <taxon>Staurois</taxon>
    </lineage>
</organism>
<dbReference type="EMBL" id="CATNWA010014522">
    <property type="protein sequence ID" value="CAI9572850.1"/>
    <property type="molecule type" value="Genomic_DNA"/>
</dbReference>
<proteinExistence type="predicted"/>
<reference evidence="1" key="1">
    <citation type="submission" date="2023-05" db="EMBL/GenBank/DDBJ databases">
        <authorList>
            <person name="Stuckert A."/>
        </authorList>
    </citation>
    <scope>NUCLEOTIDE SEQUENCE</scope>
</reference>
<evidence type="ECO:0000313" key="2">
    <source>
        <dbReference type="Proteomes" id="UP001162483"/>
    </source>
</evidence>
<evidence type="ECO:0000313" key="1">
    <source>
        <dbReference type="EMBL" id="CAI9572850.1"/>
    </source>
</evidence>
<comment type="caution">
    <text evidence="1">The sequence shown here is derived from an EMBL/GenBank/DDBJ whole genome shotgun (WGS) entry which is preliminary data.</text>
</comment>
<keyword evidence="2" id="KW-1185">Reference proteome</keyword>
<dbReference type="Proteomes" id="UP001162483">
    <property type="component" value="Unassembled WGS sequence"/>
</dbReference>
<protein>
    <submittedName>
        <fullName evidence="1">Uncharacterized protein</fullName>
    </submittedName>
</protein>
<name>A0ABN9DLU2_9NEOB</name>
<sequence>MSCQSTPVTCQCNTSRYLLPLREITMFSMTMPSSAFLSRRKEPPL</sequence>
<gene>
    <name evidence="1" type="ORF">SPARVUS_LOCUS7505555</name>
</gene>
<accession>A0ABN9DLU2</accession>